<evidence type="ECO:0000313" key="2">
    <source>
        <dbReference type="Proteomes" id="UP001369736"/>
    </source>
</evidence>
<reference evidence="1 2" key="1">
    <citation type="submission" date="2024-03" db="EMBL/GenBank/DDBJ databases">
        <title>Actinomycetospora sp. OC33-EN07, a novel actinomycete isolated from wild orchid (Aerides multiflora).</title>
        <authorList>
            <person name="Suriyachadkun C."/>
        </authorList>
    </citation>
    <scope>NUCLEOTIDE SEQUENCE [LARGE SCALE GENOMIC DNA]</scope>
    <source>
        <strain evidence="1 2">OC33-EN07</strain>
    </source>
</reference>
<organism evidence="1 2">
    <name type="scientific">Actinomycetospora flava</name>
    <dbReference type="NCBI Taxonomy" id="3129232"/>
    <lineage>
        <taxon>Bacteria</taxon>
        <taxon>Bacillati</taxon>
        <taxon>Actinomycetota</taxon>
        <taxon>Actinomycetes</taxon>
        <taxon>Pseudonocardiales</taxon>
        <taxon>Pseudonocardiaceae</taxon>
        <taxon>Actinomycetospora</taxon>
    </lineage>
</organism>
<evidence type="ECO:0000313" key="1">
    <source>
        <dbReference type="EMBL" id="MEJ2860550.1"/>
    </source>
</evidence>
<accession>A0ABU8M107</accession>
<proteinExistence type="predicted"/>
<gene>
    <name evidence="1" type="ORF">WCD58_05255</name>
</gene>
<sequence>MGEPAAGHGCPLDADRLARALDAASAHPTGTPNRTQLNLADRMRAWLDATPCTEEGHAHPMQRGAS</sequence>
<name>A0ABU8M107_9PSEU</name>
<protein>
    <submittedName>
        <fullName evidence="1">Uncharacterized protein</fullName>
    </submittedName>
</protein>
<keyword evidence="2" id="KW-1185">Reference proteome</keyword>
<dbReference type="RefSeq" id="WP_337700193.1">
    <property type="nucleotide sequence ID" value="NZ_JBBEGM010000001.1"/>
</dbReference>
<dbReference type="Proteomes" id="UP001369736">
    <property type="component" value="Unassembled WGS sequence"/>
</dbReference>
<dbReference type="EMBL" id="JBBEGM010000001">
    <property type="protein sequence ID" value="MEJ2860550.1"/>
    <property type="molecule type" value="Genomic_DNA"/>
</dbReference>
<comment type="caution">
    <text evidence="1">The sequence shown here is derived from an EMBL/GenBank/DDBJ whole genome shotgun (WGS) entry which is preliminary data.</text>
</comment>